<dbReference type="Gramene" id="TuG1812G0300003352.01.T01">
    <property type="protein sequence ID" value="TuG1812G0300003352.01.T01.cds251781"/>
    <property type="gene ID" value="TuG1812G0300003352.01"/>
</dbReference>
<feature type="compositionally biased region" description="Basic and acidic residues" evidence="1">
    <location>
        <begin position="140"/>
        <end position="162"/>
    </location>
</feature>
<feature type="region of interest" description="Disordered" evidence="1">
    <location>
        <begin position="139"/>
        <end position="247"/>
    </location>
</feature>
<evidence type="ECO:0000313" key="3">
    <source>
        <dbReference type="Proteomes" id="UP000015106"/>
    </source>
</evidence>
<reference evidence="3" key="1">
    <citation type="journal article" date="2013" name="Nature">
        <title>Draft genome of the wheat A-genome progenitor Triticum urartu.</title>
        <authorList>
            <person name="Ling H.Q."/>
            <person name="Zhao S."/>
            <person name="Liu D."/>
            <person name="Wang J."/>
            <person name="Sun H."/>
            <person name="Zhang C."/>
            <person name="Fan H."/>
            <person name="Li D."/>
            <person name="Dong L."/>
            <person name="Tao Y."/>
            <person name="Gao C."/>
            <person name="Wu H."/>
            <person name="Li Y."/>
            <person name="Cui Y."/>
            <person name="Guo X."/>
            <person name="Zheng S."/>
            <person name="Wang B."/>
            <person name="Yu K."/>
            <person name="Liang Q."/>
            <person name="Yang W."/>
            <person name="Lou X."/>
            <person name="Chen J."/>
            <person name="Feng M."/>
            <person name="Jian J."/>
            <person name="Zhang X."/>
            <person name="Luo G."/>
            <person name="Jiang Y."/>
            <person name="Liu J."/>
            <person name="Wang Z."/>
            <person name="Sha Y."/>
            <person name="Zhang B."/>
            <person name="Wu H."/>
            <person name="Tang D."/>
            <person name="Shen Q."/>
            <person name="Xue P."/>
            <person name="Zou S."/>
            <person name="Wang X."/>
            <person name="Liu X."/>
            <person name="Wang F."/>
            <person name="Yang Y."/>
            <person name="An X."/>
            <person name="Dong Z."/>
            <person name="Zhang K."/>
            <person name="Zhang X."/>
            <person name="Luo M.C."/>
            <person name="Dvorak J."/>
            <person name="Tong Y."/>
            <person name="Wang J."/>
            <person name="Yang H."/>
            <person name="Li Z."/>
            <person name="Wang D."/>
            <person name="Zhang A."/>
            <person name="Wang J."/>
        </authorList>
    </citation>
    <scope>NUCLEOTIDE SEQUENCE</scope>
    <source>
        <strain evidence="3">cv. G1812</strain>
    </source>
</reference>
<protein>
    <submittedName>
        <fullName evidence="2">Uncharacterized protein</fullName>
    </submittedName>
</protein>
<reference evidence="2" key="3">
    <citation type="submission" date="2022-06" db="UniProtKB">
        <authorList>
            <consortium name="EnsemblPlants"/>
        </authorList>
    </citation>
    <scope>IDENTIFICATION</scope>
</reference>
<feature type="compositionally biased region" description="Low complexity" evidence="1">
    <location>
        <begin position="226"/>
        <end position="247"/>
    </location>
</feature>
<keyword evidence="3" id="KW-1185">Reference proteome</keyword>
<feature type="compositionally biased region" description="Low complexity" evidence="1">
    <location>
        <begin position="185"/>
        <end position="196"/>
    </location>
</feature>
<evidence type="ECO:0000256" key="1">
    <source>
        <dbReference type="SAM" id="MobiDB-lite"/>
    </source>
</evidence>
<sequence>MLPLSRLEPRLSTSSSGSVETVSGMPPERELLDRSTVVSQMRSPMCAGICPLRALELRLRWVMPPRWVMVSGMAPEMRLPERSRCVRLGQCQWCGRKPDRLALEMVRRLRWSMCEMTTASSDGEPVARGVFATVSSVRLARRESQTAERRPRDAVQEKDRRPAASCSGGRSRGGAAGQSEKASARSDGASASSAAAETEVVSEQLVRASDVTRRNGAPASQDAATAPPASQGSPARRAPRPSARSAS</sequence>
<accession>A0A8R7PV35</accession>
<feature type="compositionally biased region" description="Low complexity" evidence="1">
    <location>
        <begin position="12"/>
        <end position="24"/>
    </location>
</feature>
<feature type="region of interest" description="Disordered" evidence="1">
    <location>
        <begin position="1"/>
        <end position="28"/>
    </location>
</feature>
<dbReference type="Proteomes" id="UP000015106">
    <property type="component" value="Chromosome 3"/>
</dbReference>
<name>A0A8R7PV35_TRIUA</name>
<evidence type="ECO:0000313" key="2">
    <source>
        <dbReference type="EnsemblPlants" id="TuG1812G0300003352.01.T01.cds251781"/>
    </source>
</evidence>
<proteinExistence type="predicted"/>
<dbReference type="AlphaFoldDB" id="A0A8R7PV35"/>
<reference evidence="2" key="2">
    <citation type="submission" date="2018-03" db="EMBL/GenBank/DDBJ databases">
        <title>The Triticum urartu genome reveals the dynamic nature of wheat genome evolution.</title>
        <authorList>
            <person name="Ling H."/>
            <person name="Ma B."/>
            <person name="Shi X."/>
            <person name="Liu H."/>
            <person name="Dong L."/>
            <person name="Sun H."/>
            <person name="Cao Y."/>
            <person name="Gao Q."/>
            <person name="Zheng S."/>
            <person name="Li Y."/>
            <person name="Yu Y."/>
            <person name="Du H."/>
            <person name="Qi M."/>
            <person name="Li Y."/>
            <person name="Yu H."/>
            <person name="Cui Y."/>
            <person name="Wang N."/>
            <person name="Chen C."/>
            <person name="Wu H."/>
            <person name="Zhao Y."/>
            <person name="Zhang J."/>
            <person name="Li Y."/>
            <person name="Zhou W."/>
            <person name="Zhang B."/>
            <person name="Hu W."/>
            <person name="Eijk M."/>
            <person name="Tang J."/>
            <person name="Witsenboer H."/>
            <person name="Zhao S."/>
            <person name="Li Z."/>
            <person name="Zhang A."/>
            <person name="Wang D."/>
            <person name="Liang C."/>
        </authorList>
    </citation>
    <scope>NUCLEOTIDE SEQUENCE [LARGE SCALE GENOMIC DNA]</scope>
    <source>
        <strain evidence="2">cv. G1812</strain>
    </source>
</reference>
<dbReference type="EnsemblPlants" id="TuG1812G0300003352.01.T01">
    <property type="protein sequence ID" value="TuG1812G0300003352.01.T01.cds251781"/>
    <property type="gene ID" value="TuG1812G0300003352.01"/>
</dbReference>
<organism evidence="2 3">
    <name type="scientific">Triticum urartu</name>
    <name type="common">Red wild einkorn</name>
    <name type="synonym">Crithodium urartu</name>
    <dbReference type="NCBI Taxonomy" id="4572"/>
    <lineage>
        <taxon>Eukaryota</taxon>
        <taxon>Viridiplantae</taxon>
        <taxon>Streptophyta</taxon>
        <taxon>Embryophyta</taxon>
        <taxon>Tracheophyta</taxon>
        <taxon>Spermatophyta</taxon>
        <taxon>Magnoliopsida</taxon>
        <taxon>Liliopsida</taxon>
        <taxon>Poales</taxon>
        <taxon>Poaceae</taxon>
        <taxon>BOP clade</taxon>
        <taxon>Pooideae</taxon>
        <taxon>Triticodae</taxon>
        <taxon>Triticeae</taxon>
        <taxon>Triticinae</taxon>
        <taxon>Triticum</taxon>
    </lineage>
</organism>